<dbReference type="EMBL" id="JAERRJ010000007">
    <property type="protein sequence ID" value="MBL1076688.1"/>
    <property type="molecule type" value="Genomic_DNA"/>
</dbReference>
<reference evidence="2 3" key="1">
    <citation type="submission" date="2021-01" db="EMBL/GenBank/DDBJ databases">
        <title>WGS of actinomycetes isolated from Thailand.</title>
        <authorList>
            <person name="Thawai C."/>
        </authorList>
    </citation>
    <scope>NUCLEOTIDE SEQUENCE [LARGE SCALE GENOMIC DNA]</scope>
    <source>
        <strain evidence="2 3">LPG 2</strain>
    </source>
</reference>
<dbReference type="Proteomes" id="UP000602198">
    <property type="component" value="Unassembled WGS sequence"/>
</dbReference>
<name>A0ABS1MBX3_9NOCA</name>
<sequence>MLTGTGGFAAAQEPAAPTSVAPVSPVSPAAPAPAPVAVTTQFILTTLPNAWQTRLDLKPVLEVRSDGTAVKRPDGGTQEINGTVPAAALAAAASEIRALAAADMGTPSVTDQGAVILDYMPAPPDQDVHLIVYAPTVTDGLTEEQKASRARFTTVFDSLLTAFVAA</sequence>
<feature type="compositionally biased region" description="Low complexity" evidence="1">
    <location>
        <begin position="14"/>
        <end position="27"/>
    </location>
</feature>
<proteinExistence type="predicted"/>
<evidence type="ECO:0000313" key="3">
    <source>
        <dbReference type="Proteomes" id="UP000602198"/>
    </source>
</evidence>
<comment type="caution">
    <text evidence="2">The sequence shown here is derived from an EMBL/GenBank/DDBJ whole genome shotgun (WGS) entry which is preliminary data.</text>
</comment>
<evidence type="ECO:0000256" key="1">
    <source>
        <dbReference type="SAM" id="MobiDB-lite"/>
    </source>
</evidence>
<gene>
    <name evidence="2" type="ORF">JK358_20010</name>
</gene>
<evidence type="ECO:0000313" key="2">
    <source>
        <dbReference type="EMBL" id="MBL1076688.1"/>
    </source>
</evidence>
<feature type="region of interest" description="Disordered" evidence="1">
    <location>
        <begin position="1"/>
        <end position="31"/>
    </location>
</feature>
<accession>A0ABS1MBX3</accession>
<organism evidence="2 3">
    <name type="scientific">Nocardia acididurans</name>
    <dbReference type="NCBI Taxonomy" id="2802282"/>
    <lineage>
        <taxon>Bacteria</taxon>
        <taxon>Bacillati</taxon>
        <taxon>Actinomycetota</taxon>
        <taxon>Actinomycetes</taxon>
        <taxon>Mycobacteriales</taxon>
        <taxon>Nocardiaceae</taxon>
        <taxon>Nocardia</taxon>
    </lineage>
</organism>
<keyword evidence="3" id="KW-1185">Reference proteome</keyword>
<protein>
    <submittedName>
        <fullName evidence="2">Uncharacterized protein</fullName>
    </submittedName>
</protein>